<dbReference type="CDD" id="cd01647">
    <property type="entry name" value="RT_LTR"/>
    <property type="match status" value="1"/>
</dbReference>
<evidence type="ECO:0000259" key="1">
    <source>
        <dbReference type="PROSITE" id="PS50878"/>
    </source>
</evidence>
<feature type="domain" description="Reverse transcriptase" evidence="1">
    <location>
        <begin position="1"/>
        <end position="82"/>
    </location>
</feature>
<accession>A0A5B6UU28</accession>
<dbReference type="InterPro" id="IPR000477">
    <property type="entry name" value="RT_dom"/>
</dbReference>
<keyword evidence="2" id="KW-0548">Nucleotidyltransferase</keyword>
<keyword evidence="3" id="KW-1185">Reference proteome</keyword>
<evidence type="ECO:0000313" key="2">
    <source>
        <dbReference type="EMBL" id="KAA3461631.1"/>
    </source>
</evidence>
<name>A0A5B6UU28_9ROSI</name>
<dbReference type="Gene3D" id="3.30.70.270">
    <property type="match status" value="1"/>
</dbReference>
<dbReference type="EMBL" id="SMMG02000009">
    <property type="protein sequence ID" value="KAA3461631.1"/>
    <property type="molecule type" value="Genomic_DNA"/>
</dbReference>
<organism evidence="2 3">
    <name type="scientific">Gossypium australe</name>
    <dbReference type="NCBI Taxonomy" id="47621"/>
    <lineage>
        <taxon>Eukaryota</taxon>
        <taxon>Viridiplantae</taxon>
        <taxon>Streptophyta</taxon>
        <taxon>Embryophyta</taxon>
        <taxon>Tracheophyta</taxon>
        <taxon>Spermatophyta</taxon>
        <taxon>Magnoliopsida</taxon>
        <taxon>eudicotyledons</taxon>
        <taxon>Gunneridae</taxon>
        <taxon>Pentapetalae</taxon>
        <taxon>rosids</taxon>
        <taxon>malvids</taxon>
        <taxon>Malvales</taxon>
        <taxon>Malvaceae</taxon>
        <taxon>Malvoideae</taxon>
        <taxon>Gossypium</taxon>
    </lineage>
</organism>
<dbReference type="OrthoDB" id="101614at2759"/>
<protein>
    <submittedName>
        <fullName evidence="2">RNA-directed DNA polymerase-like protein</fullName>
    </submittedName>
</protein>
<dbReference type="InterPro" id="IPR043502">
    <property type="entry name" value="DNA/RNA_pol_sf"/>
</dbReference>
<dbReference type="AlphaFoldDB" id="A0A5B6UU28"/>
<dbReference type="PANTHER" id="PTHR24559">
    <property type="entry name" value="TRANSPOSON TY3-I GAG-POL POLYPROTEIN"/>
    <property type="match status" value="1"/>
</dbReference>
<keyword evidence="2" id="KW-0808">Transferase</keyword>
<sequence length="136" mass="16075">MPFGMTNAHATFMDLMNRIFQPYLDQFMVVFIDDILIYSKSEAEHEQYLKIVLLVLQEKQLYRKLIKCELWLPEVLFLGQIIFVDGIHVDLKKIEVILQWNTPRNVSKVFEDSYADEEIVANECSVCSERLVPRKF</sequence>
<evidence type="ECO:0000313" key="3">
    <source>
        <dbReference type="Proteomes" id="UP000325315"/>
    </source>
</evidence>
<dbReference type="Pfam" id="PF00078">
    <property type="entry name" value="RVT_1"/>
    <property type="match status" value="1"/>
</dbReference>
<dbReference type="InterPro" id="IPR053134">
    <property type="entry name" value="RNA-dir_DNA_polymerase"/>
</dbReference>
<dbReference type="PROSITE" id="PS50878">
    <property type="entry name" value="RT_POL"/>
    <property type="match status" value="1"/>
</dbReference>
<dbReference type="InterPro" id="IPR043128">
    <property type="entry name" value="Rev_trsase/Diguanyl_cyclase"/>
</dbReference>
<dbReference type="GO" id="GO:0003964">
    <property type="term" value="F:RNA-directed DNA polymerase activity"/>
    <property type="evidence" value="ECO:0007669"/>
    <property type="project" value="UniProtKB-KW"/>
</dbReference>
<keyword evidence="2" id="KW-0695">RNA-directed DNA polymerase</keyword>
<reference evidence="2" key="1">
    <citation type="submission" date="2019-08" db="EMBL/GenBank/DDBJ databases">
        <authorList>
            <person name="Liu F."/>
        </authorList>
    </citation>
    <scope>NUCLEOTIDE SEQUENCE [LARGE SCALE GENOMIC DNA]</scope>
    <source>
        <strain evidence="2">PA1801</strain>
        <tissue evidence="2">Leaf</tissue>
    </source>
</reference>
<gene>
    <name evidence="2" type="ORF">EPI10_028186</name>
</gene>
<proteinExistence type="predicted"/>
<dbReference type="SUPFAM" id="SSF56672">
    <property type="entry name" value="DNA/RNA polymerases"/>
    <property type="match status" value="1"/>
</dbReference>
<dbReference type="PANTHER" id="PTHR24559:SF444">
    <property type="entry name" value="REVERSE TRANSCRIPTASE DOMAIN-CONTAINING PROTEIN"/>
    <property type="match status" value="1"/>
</dbReference>
<dbReference type="Proteomes" id="UP000325315">
    <property type="component" value="Unassembled WGS sequence"/>
</dbReference>
<comment type="caution">
    <text evidence="2">The sequence shown here is derived from an EMBL/GenBank/DDBJ whole genome shotgun (WGS) entry which is preliminary data.</text>
</comment>